<dbReference type="CDD" id="cd18989">
    <property type="entry name" value="LGIC_ECD_cation"/>
    <property type="match status" value="1"/>
</dbReference>
<keyword evidence="5" id="KW-0406">Ion transport</keyword>
<dbReference type="SUPFAM" id="SSF90112">
    <property type="entry name" value="Neurotransmitter-gated ion-channel transmembrane pore"/>
    <property type="match status" value="1"/>
</dbReference>
<sequence>MWIYDVIRNILRFISSNTFLFSALLKFASVGYLMRLDYVFIRGFLQIVIAQLSHEGLSKALEQNDVAADEFGRNQSDETEATDAHTRLLNQIKTASRPFQRPVLNFHSPTEIHVRAALYQILDIDQRNNIATISGYFDLWWIDPSLRWNASEFNNITKTFIPSKWFWKPELFLHHSTGNFQRSVLDYAPDTVAEINANGRLRIFIPMMARALCPINVKHFPFDTQNCTFACGSWSYQCEYISLIVDQREVFLGDFYGSQEWLLENATIHNAVIGFHAPINTAGRHESKFRLGIMTLLSMSVMLLMLVDEMKFPLESVPGQKGSFSGVPLLDNETLYASCYFIKAIPWWLRFLSAKRLFCCYVPKKFRIASSEDIKRNHDVTARFVSSSSDSFTFRDIIPAEINMTECHQETAVSEAVAEAPPSLNTQRIELLVNLMREFIQMKEEAQRRHCLPVYWKRIIKRLENISLTTYLFLITANVAMLICHELWY</sequence>
<keyword evidence="7" id="KW-1185">Reference proteome</keyword>
<dbReference type="FunFam" id="2.70.170.10:FF:000028">
    <property type="entry name" value="AcetylCholine Receptor"/>
    <property type="match status" value="1"/>
</dbReference>
<dbReference type="PRINTS" id="PR00252">
    <property type="entry name" value="NRIONCHANNEL"/>
</dbReference>
<feature type="domain" description="Neurotransmitter-gated ion-channel ligand-binding" evidence="6">
    <location>
        <begin position="86"/>
        <end position="269"/>
    </location>
</feature>
<dbReference type="Proteomes" id="UP000887581">
    <property type="component" value="Unplaced"/>
</dbReference>
<dbReference type="GO" id="GO:0016020">
    <property type="term" value="C:membrane"/>
    <property type="evidence" value="ECO:0007669"/>
    <property type="project" value="UniProtKB-SubCell"/>
</dbReference>
<comment type="subcellular location">
    <subcellularLocation>
        <location evidence="1">Membrane</location>
        <topology evidence="1">Multi-pass membrane protein</topology>
    </subcellularLocation>
</comment>
<keyword evidence="2" id="KW-0812">Transmembrane</keyword>
<organism evidence="7 8">
    <name type="scientific">Setaria digitata</name>
    <dbReference type="NCBI Taxonomy" id="48799"/>
    <lineage>
        <taxon>Eukaryota</taxon>
        <taxon>Metazoa</taxon>
        <taxon>Ecdysozoa</taxon>
        <taxon>Nematoda</taxon>
        <taxon>Chromadorea</taxon>
        <taxon>Rhabditida</taxon>
        <taxon>Spirurina</taxon>
        <taxon>Spiruromorpha</taxon>
        <taxon>Filarioidea</taxon>
        <taxon>Setariidae</taxon>
        <taxon>Setaria</taxon>
    </lineage>
</organism>
<evidence type="ECO:0000256" key="5">
    <source>
        <dbReference type="RuleBase" id="RU000687"/>
    </source>
</evidence>
<keyword evidence="3" id="KW-1133">Transmembrane helix</keyword>
<dbReference type="AlphaFoldDB" id="A0A915Q5Q9"/>
<evidence type="ECO:0000256" key="3">
    <source>
        <dbReference type="ARBA" id="ARBA00022989"/>
    </source>
</evidence>
<dbReference type="InterPro" id="IPR036734">
    <property type="entry name" value="Neur_chan_lig-bd_sf"/>
</dbReference>
<evidence type="ECO:0000259" key="6">
    <source>
        <dbReference type="Pfam" id="PF02931"/>
    </source>
</evidence>
<dbReference type="PANTHER" id="PTHR18945">
    <property type="entry name" value="NEUROTRANSMITTER GATED ION CHANNEL"/>
    <property type="match status" value="1"/>
</dbReference>
<comment type="similarity">
    <text evidence="5">Belongs to the ligand-gated ion channel (TC 1.A.9) family.</text>
</comment>
<reference evidence="8" key="1">
    <citation type="submission" date="2022-11" db="UniProtKB">
        <authorList>
            <consortium name="WormBaseParasite"/>
        </authorList>
    </citation>
    <scope>IDENTIFICATION</scope>
</reference>
<keyword evidence="5" id="KW-0407">Ion channel</keyword>
<dbReference type="InterPro" id="IPR036719">
    <property type="entry name" value="Neuro-gated_channel_TM_sf"/>
</dbReference>
<dbReference type="Pfam" id="PF02931">
    <property type="entry name" value="Neur_chan_LBD"/>
    <property type="match status" value="1"/>
</dbReference>
<dbReference type="PROSITE" id="PS00236">
    <property type="entry name" value="NEUROTR_ION_CHANNEL"/>
    <property type="match status" value="1"/>
</dbReference>
<keyword evidence="4" id="KW-0472">Membrane</keyword>
<dbReference type="InterPro" id="IPR006202">
    <property type="entry name" value="Neur_chan_lig-bd"/>
</dbReference>
<name>A0A915Q5Q9_9BILA</name>
<evidence type="ECO:0000256" key="4">
    <source>
        <dbReference type="ARBA" id="ARBA00023136"/>
    </source>
</evidence>
<dbReference type="InterPro" id="IPR006201">
    <property type="entry name" value="Neur_channel"/>
</dbReference>
<protein>
    <submittedName>
        <fullName evidence="8">Neurotransmitter-gated ion-channel ligand-binding domain-containing protein</fullName>
    </submittedName>
</protein>
<keyword evidence="5" id="KW-0813">Transport</keyword>
<dbReference type="SUPFAM" id="SSF63712">
    <property type="entry name" value="Nicotinic receptor ligand binding domain-like"/>
    <property type="match status" value="1"/>
</dbReference>
<dbReference type="GO" id="GO:0004888">
    <property type="term" value="F:transmembrane signaling receptor activity"/>
    <property type="evidence" value="ECO:0007669"/>
    <property type="project" value="InterPro"/>
</dbReference>
<proteinExistence type="inferred from homology"/>
<dbReference type="GO" id="GO:0005230">
    <property type="term" value="F:extracellular ligand-gated monoatomic ion channel activity"/>
    <property type="evidence" value="ECO:0007669"/>
    <property type="project" value="InterPro"/>
</dbReference>
<evidence type="ECO:0000256" key="1">
    <source>
        <dbReference type="ARBA" id="ARBA00004141"/>
    </source>
</evidence>
<evidence type="ECO:0000256" key="2">
    <source>
        <dbReference type="ARBA" id="ARBA00022692"/>
    </source>
</evidence>
<evidence type="ECO:0000313" key="8">
    <source>
        <dbReference type="WBParaSite" id="sdigi.contig821.g9835.t1"/>
    </source>
</evidence>
<accession>A0A915Q5Q9</accession>
<evidence type="ECO:0000313" key="7">
    <source>
        <dbReference type="Proteomes" id="UP000887581"/>
    </source>
</evidence>
<dbReference type="InterPro" id="IPR018000">
    <property type="entry name" value="Neurotransmitter_ion_chnl_CS"/>
</dbReference>
<dbReference type="Gene3D" id="2.70.170.10">
    <property type="entry name" value="Neurotransmitter-gated ion-channel ligand-binding domain"/>
    <property type="match status" value="1"/>
</dbReference>
<dbReference type="WBParaSite" id="sdigi.contig821.g9835.t1">
    <property type="protein sequence ID" value="sdigi.contig821.g9835.t1"/>
    <property type="gene ID" value="sdigi.contig821.g9835"/>
</dbReference>